<dbReference type="OrthoDB" id="5875795at2759"/>
<feature type="compositionally biased region" description="Polar residues" evidence="1">
    <location>
        <begin position="23"/>
        <end position="33"/>
    </location>
</feature>
<evidence type="ECO:0000256" key="1">
    <source>
        <dbReference type="SAM" id="MobiDB-lite"/>
    </source>
</evidence>
<evidence type="ECO:0000259" key="2">
    <source>
        <dbReference type="Pfam" id="PF14626"/>
    </source>
</evidence>
<organism evidence="4">
    <name type="scientific">Caenorhabditis brenneri</name>
    <name type="common">Nematode worm</name>
    <dbReference type="NCBI Taxonomy" id="135651"/>
    <lineage>
        <taxon>Eukaryota</taxon>
        <taxon>Metazoa</taxon>
        <taxon>Ecdysozoa</taxon>
        <taxon>Nematoda</taxon>
        <taxon>Chromadorea</taxon>
        <taxon>Rhabditida</taxon>
        <taxon>Rhabditina</taxon>
        <taxon>Rhabditomorpha</taxon>
        <taxon>Rhabditoidea</taxon>
        <taxon>Rhabditidae</taxon>
        <taxon>Peloderinae</taxon>
        <taxon>Caenorhabditis</taxon>
    </lineage>
</organism>
<accession>G0MBT4</accession>
<gene>
    <name evidence="3" type="ORF">CAEBREN_32218</name>
</gene>
<dbReference type="AlphaFoldDB" id="G0MBT4"/>
<dbReference type="EMBL" id="GL379789">
    <property type="protein sequence ID" value="EGT45632.1"/>
    <property type="molecule type" value="Genomic_DNA"/>
</dbReference>
<name>G0MBT4_CAEBE</name>
<reference evidence="4" key="1">
    <citation type="submission" date="2011-07" db="EMBL/GenBank/DDBJ databases">
        <authorList>
            <consortium name="Caenorhabditis brenneri Sequencing and Analysis Consortium"/>
            <person name="Wilson R.K."/>
        </authorList>
    </citation>
    <scope>NUCLEOTIDE SEQUENCE [LARGE SCALE GENOMIC DNA]</scope>
    <source>
        <strain evidence="4">PB2801</strain>
    </source>
</reference>
<dbReference type="eggNOG" id="ENOG502TGT3">
    <property type="taxonomic scope" value="Eukaryota"/>
</dbReference>
<evidence type="ECO:0000313" key="3">
    <source>
        <dbReference type="EMBL" id="EGT45632.1"/>
    </source>
</evidence>
<dbReference type="Proteomes" id="UP000008068">
    <property type="component" value="Unassembled WGS sequence"/>
</dbReference>
<keyword evidence="4" id="KW-1185">Reference proteome</keyword>
<feature type="domain" description="Zc3h12a-like Ribonuclease NYN" evidence="2">
    <location>
        <begin position="255"/>
        <end position="337"/>
    </location>
</feature>
<dbReference type="InterPro" id="IPR028079">
    <property type="entry name" value="RNase_Zc3h12a_2"/>
</dbReference>
<evidence type="ECO:0000313" key="4">
    <source>
        <dbReference type="Proteomes" id="UP000008068"/>
    </source>
</evidence>
<protein>
    <recommendedName>
        <fullName evidence="2">Zc3h12a-like Ribonuclease NYN domain-containing protein</fullName>
    </recommendedName>
</protein>
<dbReference type="Pfam" id="PF14626">
    <property type="entry name" value="RNase_Zc3h12a_2"/>
    <property type="match status" value="1"/>
</dbReference>
<feature type="region of interest" description="Disordered" evidence="1">
    <location>
        <begin position="1"/>
        <end position="61"/>
    </location>
</feature>
<sequence>MSYDSIDLTKRKYPRDSGLLEDNASQCDVQNLTAVPEEPKSEILENLPPKSPEPSDVQPPAKIQRKNRRIDTSFVMQPVKKIEGDTPQRPFPKELYWYNPAVSGTATEIFDMLFKSSSQAKPKYTHANFSAPASALKIMKQARQKGLQTTTGTLKDQQKPRKQRKVLDSLQNTLWLIHAYKRDAVLEHNSRSTIQKFSCTRGDDGRLRILEKNDLSIVWNLSQREPDWQVKPVFIDGISIVDMASGSGSIGLPVLQVQLLIEILLHFIIDGHQVTLFLPEIYKTDSEKIDNSQVFKFLCTLDVIKFVNKKSRKAVEAEVLMEAEKTAGIICSNSDDIHTTLSVQCFPVLHKLSESNYKVSTVFARKDSSKNCRLYPKETAEIDTSIYQLTLERQVFLICSLFHVTTFHGQRKQQIEVFLMIINRFLPEILPKFMEKSMITTVGESIEKLQREQNLENWPIFLK</sequence>
<dbReference type="HOGENOM" id="CLU_590844_0_0_1"/>
<dbReference type="InParanoid" id="G0MBT4"/>
<dbReference type="STRING" id="135651.G0MBT4"/>
<proteinExistence type="predicted"/>